<evidence type="ECO:0000313" key="4">
    <source>
        <dbReference type="Proteomes" id="UP000179243"/>
    </source>
</evidence>
<dbReference type="Pfam" id="PF13581">
    <property type="entry name" value="HATPase_c_2"/>
    <property type="match status" value="1"/>
</dbReference>
<dbReference type="InterPro" id="IPR036890">
    <property type="entry name" value="HATPase_C_sf"/>
</dbReference>
<protein>
    <recommendedName>
        <fullName evidence="2">Histidine kinase/HSP90-like ATPase domain-containing protein</fullName>
    </recommendedName>
</protein>
<evidence type="ECO:0000256" key="1">
    <source>
        <dbReference type="ARBA" id="ARBA00022527"/>
    </source>
</evidence>
<proteinExistence type="predicted"/>
<feature type="domain" description="Histidine kinase/HSP90-like ATPase" evidence="2">
    <location>
        <begin position="11"/>
        <end position="134"/>
    </location>
</feature>
<dbReference type="InterPro" id="IPR003594">
    <property type="entry name" value="HATPase_dom"/>
</dbReference>
<dbReference type="CDD" id="cd16936">
    <property type="entry name" value="HATPase_RsbW-like"/>
    <property type="match status" value="1"/>
</dbReference>
<dbReference type="PANTHER" id="PTHR35526">
    <property type="entry name" value="ANTI-SIGMA-F FACTOR RSBW-RELATED"/>
    <property type="match status" value="1"/>
</dbReference>
<evidence type="ECO:0000313" key="3">
    <source>
        <dbReference type="EMBL" id="OGK04295.1"/>
    </source>
</evidence>
<dbReference type="PANTHER" id="PTHR35526:SF3">
    <property type="entry name" value="ANTI-SIGMA-F FACTOR RSBW"/>
    <property type="match status" value="1"/>
</dbReference>
<dbReference type="Gene3D" id="3.30.565.10">
    <property type="entry name" value="Histidine kinase-like ATPase, C-terminal domain"/>
    <property type="match status" value="1"/>
</dbReference>
<keyword evidence="1" id="KW-0723">Serine/threonine-protein kinase</keyword>
<dbReference type="SUPFAM" id="SSF55874">
    <property type="entry name" value="ATPase domain of HSP90 chaperone/DNA topoisomerase II/histidine kinase"/>
    <property type="match status" value="1"/>
</dbReference>
<dbReference type="GO" id="GO:0004674">
    <property type="term" value="F:protein serine/threonine kinase activity"/>
    <property type="evidence" value="ECO:0007669"/>
    <property type="project" value="UniProtKB-KW"/>
</dbReference>
<reference evidence="3 4" key="1">
    <citation type="journal article" date="2016" name="Nat. Commun.">
        <title>Thousands of microbial genomes shed light on interconnected biogeochemical processes in an aquifer system.</title>
        <authorList>
            <person name="Anantharaman K."/>
            <person name="Brown C.T."/>
            <person name="Hug L.A."/>
            <person name="Sharon I."/>
            <person name="Castelle C.J."/>
            <person name="Probst A.J."/>
            <person name="Thomas B.C."/>
            <person name="Singh A."/>
            <person name="Wilkins M.J."/>
            <person name="Karaoz U."/>
            <person name="Brodie E.L."/>
            <person name="Williams K.H."/>
            <person name="Hubbard S.S."/>
            <person name="Banfield J.F."/>
        </authorList>
    </citation>
    <scope>NUCLEOTIDE SEQUENCE [LARGE SCALE GENOMIC DNA]</scope>
</reference>
<dbReference type="Proteomes" id="UP000179243">
    <property type="component" value="Unassembled WGS sequence"/>
</dbReference>
<gene>
    <name evidence="3" type="ORF">A2519_18225</name>
</gene>
<comment type="caution">
    <text evidence="3">The sequence shown here is derived from an EMBL/GenBank/DDBJ whole genome shotgun (WGS) entry which is preliminary data.</text>
</comment>
<accession>A0A1F7FC80</accession>
<keyword evidence="1" id="KW-0418">Kinase</keyword>
<dbReference type="EMBL" id="MFYX01000074">
    <property type="protein sequence ID" value="OGK04295.1"/>
    <property type="molecule type" value="Genomic_DNA"/>
</dbReference>
<keyword evidence="1" id="KW-0808">Transferase</keyword>
<dbReference type="AlphaFoldDB" id="A0A1F7FC80"/>
<dbReference type="InterPro" id="IPR050267">
    <property type="entry name" value="Anti-sigma-factor_SerPK"/>
</dbReference>
<organism evidence="3 4">
    <name type="scientific">Candidatus Raymondbacteria bacterium RIFOXYD12_FULL_49_13</name>
    <dbReference type="NCBI Taxonomy" id="1817890"/>
    <lineage>
        <taxon>Bacteria</taxon>
        <taxon>Raymondiibacteriota</taxon>
    </lineage>
</organism>
<name>A0A1F7FC80_UNCRA</name>
<sequence length="137" mass="14836">MQKALTFPCSLKVLDTLRAETETFCRTAGMDAIASGEIELAINEACTNIVRHSGLPGAATFSVVLSVENGVLTAVIADKGKPFDFDQARTIKDTSDLKTKKPASGMGVFFIRKLVDTVEYRRLPGGSNELTLKKKIQ</sequence>
<evidence type="ECO:0000259" key="2">
    <source>
        <dbReference type="Pfam" id="PF13581"/>
    </source>
</evidence>